<evidence type="ECO:0000256" key="4">
    <source>
        <dbReference type="ARBA" id="ARBA00023098"/>
    </source>
</evidence>
<reference evidence="8 9" key="1">
    <citation type="submission" date="2020-10" db="EMBL/GenBank/DDBJ databases">
        <title>Sequencing the genomes of 1000 actinobacteria strains.</title>
        <authorList>
            <person name="Klenk H.-P."/>
        </authorList>
    </citation>
    <scope>NUCLEOTIDE SEQUENCE [LARGE SCALE GENOMIC DNA]</scope>
    <source>
        <strain evidence="8 9">DSM 15474</strain>
    </source>
</reference>
<evidence type="ECO:0000256" key="3">
    <source>
        <dbReference type="ARBA" id="ARBA00022832"/>
    </source>
</evidence>
<dbReference type="PANTHER" id="PTHR43272:SF32">
    <property type="entry name" value="AMP-DEPENDENT SYNTHETASE_LIGASE DOMAIN-CONTAINING PROTEIN"/>
    <property type="match status" value="1"/>
</dbReference>
<dbReference type="Gene3D" id="3.30.300.30">
    <property type="match status" value="1"/>
</dbReference>
<sequence>MSEDSTGGEQPARTSTTNQIREAATQQVAQLDPHSNSTDGVLELLAVRPQQPVYAVPNGTGGWVDVSLTSFVDQVRGVAKGLIALGIEPGDRVAVMAPTSYSWAVADQAIWFAGAISVPIYETSSPHQVGALLKDAETKLALAGSAELHDRLRAAGAKLNGARPSVLPIGELRQLDDLAAAGEHISDEQLEAARSHATLDDVATLVYTSGTTGQPKGAQITHRNLAEGAANILPFAEQILGENESRTLLFLPLAHVLARAVQLICLHRGVQVAHSADTTTLLDDLASFRPTWLLAVPRVFEKVYAGAAAKARAEGKSKIFETARVTAIAYSQALQDAEAGIGPGPSMRLRARRAMFAKLVYSKLHARLGGSVRYMISGASTLNPEIAHFFTGIGVPVQEGYGLTESTAPITLNIPGATRIGTVGIPVPGSTVRIAEDGEVLLKGPVIFAGYHGNPDATAEAFDAEGFFRTGDLGALDDDGFLTLTGRKKDLIVTAGGKNVYPMPMEEVIRAHPLVAQVIVVGDNRPYVAALITLDADAVSDWCRTNGFRQLSLIDAAKHPKVRQEIGLSVEAANRRVSRAESIRKFELLDVELSEHSGHMTASMKLQRHRVLADFEGVINSVYST</sequence>
<accession>A0ABR9JA05</accession>
<dbReference type="PANTHER" id="PTHR43272">
    <property type="entry name" value="LONG-CHAIN-FATTY-ACID--COA LIGASE"/>
    <property type="match status" value="1"/>
</dbReference>
<dbReference type="Pfam" id="PF23562">
    <property type="entry name" value="AMP-binding_C_3"/>
    <property type="match status" value="1"/>
</dbReference>
<dbReference type="Proteomes" id="UP000636579">
    <property type="component" value="Unassembled WGS sequence"/>
</dbReference>
<keyword evidence="9" id="KW-1185">Reference proteome</keyword>
<dbReference type="SUPFAM" id="SSF56801">
    <property type="entry name" value="Acetyl-CoA synthetase-like"/>
    <property type="match status" value="1"/>
</dbReference>
<evidence type="ECO:0000313" key="9">
    <source>
        <dbReference type="Proteomes" id="UP000636579"/>
    </source>
</evidence>
<evidence type="ECO:0000256" key="5">
    <source>
        <dbReference type="ARBA" id="ARBA00024484"/>
    </source>
</evidence>
<dbReference type="InterPro" id="IPR045851">
    <property type="entry name" value="AMP-bd_C_sf"/>
</dbReference>
<dbReference type="InterPro" id="IPR000873">
    <property type="entry name" value="AMP-dep_synth/lig_dom"/>
</dbReference>
<dbReference type="InterPro" id="IPR020845">
    <property type="entry name" value="AMP-binding_CS"/>
</dbReference>
<dbReference type="GO" id="GO:0004467">
    <property type="term" value="F:long-chain fatty acid-CoA ligase activity"/>
    <property type="evidence" value="ECO:0007669"/>
    <property type="project" value="UniProtKB-EC"/>
</dbReference>
<keyword evidence="2 8" id="KW-0436">Ligase</keyword>
<evidence type="ECO:0000256" key="2">
    <source>
        <dbReference type="ARBA" id="ARBA00022598"/>
    </source>
</evidence>
<protein>
    <recommendedName>
        <fullName evidence="6">Acyl-CoA synthetase</fullName>
    </recommendedName>
</protein>
<dbReference type="Pfam" id="PF00501">
    <property type="entry name" value="AMP-binding"/>
    <property type="match status" value="1"/>
</dbReference>
<dbReference type="InterPro" id="IPR042099">
    <property type="entry name" value="ANL_N_sf"/>
</dbReference>
<proteinExistence type="inferred from homology"/>
<gene>
    <name evidence="8" type="ORF">H4W26_002606</name>
</gene>
<dbReference type="PROSITE" id="PS00455">
    <property type="entry name" value="AMP_BINDING"/>
    <property type="match status" value="1"/>
</dbReference>
<comment type="similarity">
    <text evidence="1">Belongs to the ATP-dependent AMP-binding enzyme family.</text>
</comment>
<comment type="caution">
    <text evidence="8">The sequence shown here is derived from an EMBL/GenBank/DDBJ whole genome shotgun (WGS) entry which is preliminary data.</text>
</comment>
<dbReference type="CDD" id="cd05907">
    <property type="entry name" value="VL_LC_FACS_like"/>
    <property type="match status" value="1"/>
</dbReference>
<evidence type="ECO:0000256" key="6">
    <source>
        <dbReference type="ARBA" id="ARBA00032875"/>
    </source>
</evidence>
<feature type="domain" description="AMP-dependent synthetase/ligase" evidence="7">
    <location>
        <begin position="58"/>
        <end position="452"/>
    </location>
</feature>
<organism evidence="8 9">
    <name type="scientific">Nesterenkonia halotolerans</name>
    <dbReference type="NCBI Taxonomy" id="225325"/>
    <lineage>
        <taxon>Bacteria</taxon>
        <taxon>Bacillati</taxon>
        <taxon>Actinomycetota</taxon>
        <taxon>Actinomycetes</taxon>
        <taxon>Micrococcales</taxon>
        <taxon>Micrococcaceae</taxon>
        <taxon>Nesterenkonia</taxon>
    </lineage>
</organism>
<comment type="catalytic activity">
    <reaction evidence="5">
        <text>a long-chain fatty acid + ATP + CoA = a long-chain fatty acyl-CoA + AMP + diphosphate</text>
        <dbReference type="Rhea" id="RHEA:15421"/>
        <dbReference type="ChEBI" id="CHEBI:30616"/>
        <dbReference type="ChEBI" id="CHEBI:33019"/>
        <dbReference type="ChEBI" id="CHEBI:57287"/>
        <dbReference type="ChEBI" id="CHEBI:57560"/>
        <dbReference type="ChEBI" id="CHEBI:83139"/>
        <dbReference type="ChEBI" id="CHEBI:456215"/>
        <dbReference type="EC" id="6.2.1.3"/>
    </reaction>
    <physiologicalReaction direction="left-to-right" evidence="5">
        <dbReference type="Rhea" id="RHEA:15422"/>
    </physiologicalReaction>
</comment>
<evidence type="ECO:0000256" key="1">
    <source>
        <dbReference type="ARBA" id="ARBA00006432"/>
    </source>
</evidence>
<evidence type="ECO:0000259" key="7">
    <source>
        <dbReference type="Pfam" id="PF00501"/>
    </source>
</evidence>
<keyword evidence="3" id="KW-0276">Fatty acid metabolism</keyword>
<dbReference type="Gene3D" id="3.40.50.12780">
    <property type="entry name" value="N-terminal domain of ligase-like"/>
    <property type="match status" value="2"/>
</dbReference>
<dbReference type="EMBL" id="JADBEE010000002">
    <property type="protein sequence ID" value="MBE1515814.1"/>
    <property type="molecule type" value="Genomic_DNA"/>
</dbReference>
<dbReference type="RefSeq" id="WP_225940025.1">
    <property type="nucleotide sequence ID" value="NZ_JADBEE010000002.1"/>
</dbReference>
<keyword evidence="4" id="KW-0443">Lipid metabolism</keyword>
<evidence type="ECO:0000313" key="8">
    <source>
        <dbReference type="EMBL" id="MBE1515814.1"/>
    </source>
</evidence>
<name>A0ABR9JA05_9MICC</name>